<name>A0A1J1CBJ0_CALAY</name>
<dbReference type="Proteomes" id="UP000183868">
    <property type="component" value="Chromosome"/>
</dbReference>
<dbReference type="AlphaFoldDB" id="A0A1J1CBJ0"/>
<organism evidence="1 2">
    <name type="scientific">Caldithrix abyssi DSM 13497</name>
    <dbReference type="NCBI Taxonomy" id="880073"/>
    <lineage>
        <taxon>Bacteria</taxon>
        <taxon>Pseudomonadati</taxon>
        <taxon>Calditrichota</taxon>
        <taxon>Calditrichia</taxon>
        <taxon>Calditrichales</taxon>
        <taxon>Calditrichaceae</taxon>
        <taxon>Caldithrix</taxon>
    </lineage>
</organism>
<gene>
    <name evidence="1" type="ORF">Cabys_2605</name>
</gene>
<protein>
    <submittedName>
        <fullName evidence="1">Uncharacterized protein</fullName>
    </submittedName>
</protein>
<dbReference type="KEGG" id="caby:Cabys_2605"/>
<evidence type="ECO:0000313" key="2">
    <source>
        <dbReference type="Proteomes" id="UP000183868"/>
    </source>
</evidence>
<evidence type="ECO:0000313" key="1">
    <source>
        <dbReference type="EMBL" id="APF19354.1"/>
    </source>
</evidence>
<reference evidence="1 2" key="1">
    <citation type="submission" date="2016-11" db="EMBL/GenBank/DDBJ databases">
        <title>Genomic analysis of Caldithrix abyssi and proposal of a novel bacterial phylum Caldithrichaeota.</title>
        <authorList>
            <person name="Kublanov I."/>
            <person name="Sigalova O."/>
            <person name="Gavrilov S."/>
            <person name="Lebedinsky A."/>
            <person name="Ivanova N."/>
            <person name="Daum C."/>
            <person name="Reddy T."/>
            <person name="Klenk H.P."/>
            <person name="Goker M."/>
            <person name="Reva O."/>
            <person name="Miroshnichenko M."/>
            <person name="Kyprides N."/>
            <person name="Woyke T."/>
            <person name="Gelfand M."/>
        </authorList>
    </citation>
    <scope>NUCLEOTIDE SEQUENCE [LARGE SCALE GENOMIC DNA]</scope>
    <source>
        <strain evidence="1 2">LF13</strain>
    </source>
</reference>
<accession>A0A1J1CBJ0</accession>
<dbReference type="EMBL" id="CP018099">
    <property type="protein sequence ID" value="APF19354.1"/>
    <property type="molecule type" value="Genomic_DNA"/>
</dbReference>
<sequence length="737" mass="85756">MLMQITELTAKIEQFLLESLNHRYNGQVKSYYFTEEIELAASKVVNRTAKLELKFPGNPEFQKYVYRLPQTRIYYTLYQNLKSRIIFIDYFNVHILVFYGENAEATLLNRTRLKLLNIGQQVFLPAAGSRLLSGGQQVYLAAPADLRQKIPSLLHLLNEIKRKEYALDPVGALQSENGDLLAAIDRNFARLKYIGAGGKLHPAVIESPLLLYYLELFLQSAQFDPLLAFFQSEKVRAFFFGHSLRRLFLLRFKKTLEINQQKIPSWLAGLKPEGVKSEDSFEYLQQRLEPITAADRQKIQQFWEALNVPALEIYWQRRWNGNPAEFFAFLLLSVQLHFFWAERCRDKLFSMATDEQKALLGLLFDLGRFAHFSLNGTFRVSSWMLNAHTKIQNHGLFEVNFHRFGKRTFSKLNNVADGICVKIDKAVQFQWDFERREMKLLPDVWTPPESAPDFKFHEIRVGSFVLRVPAIWEQFVVHINEARFKWIRKKRRFQLTVKAPQKIKDDIIVNGQTLNIENVYKKYYYPIPSQESRWYVGLYDRQGIGVEKCHARRSDLLIRGLALDARGIMHETVNFKVQNSKRNHKISTNGLQLHRLPIGRIPVAFRLTARRCQPLDGRIDDCEAYFKKLLLLSGVELLNKLVVWLAEEQEVSTVKEIFACKLGFVPKINVTYGKEFNPTSETINMLVSTTPQADIALLDGGEIRLQMRKTIKYCWVRPEALAEALERLFFIQKVVKI</sequence>
<proteinExistence type="predicted"/>